<accession>C0B5U8</accession>
<sequence length="316" mass="37370">MDTRVSLKQALKRLGFQGGNKHDTELNQWMNHEKKVLAEIAKQHGIEWEQKGTHEEHLDVYNFKKKERKKEVQELEQEKEYLTAENEELTAQIAEFRADIQILKDDKEQAIREKQEAEQRAEDAEKEVKSLEERRDVLQPIMDNASKEIKEYGMIKTFLPEAGTFERAVPYRENKIKPLFIKMKNQIAALAGKVVELNKTIESWKNKYQKSTEKCDDIQTQLDDVRKENGELLNDNQRLQEISDRYDRVVRILGSETVEDVVQQDIKEQRTLEEKRRMEQMPKGSVLKQLEWATQKSQIENQQRKKNKTKYKGLEI</sequence>
<comment type="caution">
    <text evidence="2">The sequence shown here is derived from an EMBL/GenBank/DDBJ whole genome shotgun (WGS) entry which is preliminary data.</text>
</comment>
<dbReference type="AlphaFoldDB" id="C0B5U8"/>
<evidence type="ECO:0008006" key="4">
    <source>
        <dbReference type="Google" id="ProtNLM"/>
    </source>
</evidence>
<dbReference type="HOGENOM" id="CLU_037835_3_0_9"/>
<proteinExistence type="predicted"/>
<keyword evidence="1" id="KW-0175">Coiled coil</keyword>
<dbReference type="EMBL" id="ABVR01000033">
    <property type="protein sequence ID" value="EEG91262.1"/>
    <property type="molecule type" value="Genomic_DNA"/>
</dbReference>
<organism evidence="2 3">
    <name type="scientific">Coprococcus comes ATCC 27758</name>
    <dbReference type="NCBI Taxonomy" id="470146"/>
    <lineage>
        <taxon>Bacteria</taxon>
        <taxon>Bacillati</taxon>
        <taxon>Bacillota</taxon>
        <taxon>Clostridia</taxon>
        <taxon>Lachnospirales</taxon>
        <taxon>Lachnospiraceae</taxon>
        <taxon>Coprococcus</taxon>
    </lineage>
</organism>
<name>C0B5U8_9FIRM</name>
<reference evidence="2 3" key="1">
    <citation type="submission" date="2009-02" db="EMBL/GenBank/DDBJ databases">
        <authorList>
            <person name="Fulton L."/>
            <person name="Clifton S."/>
            <person name="Fulton B."/>
            <person name="Xu J."/>
            <person name="Minx P."/>
            <person name="Pepin K.H."/>
            <person name="Johnson M."/>
            <person name="Bhonagiri V."/>
            <person name="Nash W.E."/>
            <person name="Mardis E.R."/>
            <person name="Wilson R.K."/>
        </authorList>
    </citation>
    <scope>NUCLEOTIDE SEQUENCE [LARGE SCALE GENOMIC DNA]</scope>
    <source>
        <strain evidence="2 3">ATCC 27758</strain>
    </source>
</reference>
<feature type="coiled-coil region" evidence="1">
    <location>
        <begin position="187"/>
        <end position="242"/>
    </location>
</feature>
<feature type="coiled-coil region" evidence="1">
    <location>
        <begin position="58"/>
        <end position="134"/>
    </location>
</feature>
<gene>
    <name evidence="2" type="ORF">COPCOM_00519</name>
</gene>
<dbReference type="Proteomes" id="UP000003793">
    <property type="component" value="Unassembled WGS sequence"/>
</dbReference>
<evidence type="ECO:0000256" key="1">
    <source>
        <dbReference type="SAM" id="Coils"/>
    </source>
</evidence>
<evidence type="ECO:0000313" key="2">
    <source>
        <dbReference type="EMBL" id="EEG91262.1"/>
    </source>
</evidence>
<reference evidence="2 3" key="2">
    <citation type="submission" date="2009-03" db="EMBL/GenBank/DDBJ databases">
        <title>Draft genome sequence of Coprococcus comes (ATCC 27758).</title>
        <authorList>
            <person name="Sudarsanam P."/>
            <person name="Ley R."/>
            <person name="Guruge J."/>
            <person name="Turnbaugh P.J."/>
            <person name="Mahowald M."/>
            <person name="Liep D."/>
            <person name="Gordon J."/>
        </authorList>
    </citation>
    <scope>NUCLEOTIDE SEQUENCE [LARGE SCALE GENOMIC DNA]</scope>
    <source>
        <strain evidence="2 3">ATCC 27758</strain>
    </source>
</reference>
<evidence type="ECO:0000313" key="3">
    <source>
        <dbReference type="Proteomes" id="UP000003793"/>
    </source>
</evidence>
<protein>
    <recommendedName>
        <fullName evidence="4">Plasmid recombination enzyme</fullName>
    </recommendedName>
</protein>